<evidence type="ECO:0000313" key="4">
    <source>
        <dbReference type="Proteomes" id="UP000008631"/>
    </source>
</evidence>
<name>E8R1B5_ISOPI</name>
<dbReference type="PANTHER" id="PTHR35841:SF1">
    <property type="entry name" value="PHOSPHONATES-BINDING PERIPLASMIC PROTEIN"/>
    <property type="match status" value="1"/>
</dbReference>
<evidence type="ECO:0000313" key="3">
    <source>
        <dbReference type="EMBL" id="ADV61321.1"/>
    </source>
</evidence>
<proteinExistence type="inferred from homology"/>
<dbReference type="AlphaFoldDB" id="E8R1B5"/>
<keyword evidence="2" id="KW-0732">Signal</keyword>
<accession>E8R1B5</accession>
<reference evidence="3 4" key="2">
    <citation type="journal article" date="2011" name="Stand. Genomic Sci.">
        <title>Complete genome sequence of Isosphaera pallida type strain (IS1B).</title>
        <authorList>
            <consortium name="US DOE Joint Genome Institute (JGI-PGF)"/>
            <person name="Goker M."/>
            <person name="Cleland D."/>
            <person name="Saunders E."/>
            <person name="Lapidus A."/>
            <person name="Nolan M."/>
            <person name="Lucas S."/>
            <person name="Hammon N."/>
            <person name="Deshpande S."/>
            <person name="Cheng J.F."/>
            <person name="Tapia R."/>
            <person name="Han C."/>
            <person name="Goodwin L."/>
            <person name="Pitluck S."/>
            <person name="Liolios K."/>
            <person name="Pagani I."/>
            <person name="Ivanova N."/>
            <person name="Mavromatis K."/>
            <person name="Pati A."/>
            <person name="Chen A."/>
            <person name="Palaniappan K."/>
            <person name="Land M."/>
            <person name="Hauser L."/>
            <person name="Chang Y.J."/>
            <person name="Jeffries C.D."/>
            <person name="Detter J.C."/>
            <person name="Beck B."/>
            <person name="Woyke T."/>
            <person name="Bristow J."/>
            <person name="Eisen J.A."/>
            <person name="Markowitz V."/>
            <person name="Hugenholtz P."/>
            <person name="Kyrpides N.C."/>
            <person name="Klenk H.P."/>
        </authorList>
    </citation>
    <scope>NUCLEOTIDE SEQUENCE [LARGE SCALE GENOMIC DNA]</scope>
    <source>
        <strain evidence="4">ATCC 43644 / DSM 9630 / IS1B</strain>
    </source>
</reference>
<dbReference type="EMBL" id="CP002353">
    <property type="protein sequence ID" value="ADV61321.1"/>
    <property type="molecule type" value="Genomic_DNA"/>
</dbReference>
<dbReference type="Pfam" id="PF12974">
    <property type="entry name" value="Phosphonate-bd"/>
    <property type="match status" value="1"/>
</dbReference>
<evidence type="ECO:0000256" key="1">
    <source>
        <dbReference type="ARBA" id="ARBA00007162"/>
    </source>
</evidence>
<dbReference type="PANTHER" id="PTHR35841">
    <property type="entry name" value="PHOSPHONATES-BINDING PERIPLASMIC PROTEIN"/>
    <property type="match status" value="1"/>
</dbReference>
<dbReference type="Gene3D" id="3.40.190.10">
    <property type="entry name" value="Periplasmic binding protein-like II"/>
    <property type="match status" value="2"/>
</dbReference>
<dbReference type="InterPro" id="IPR005770">
    <property type="entry name" value="PhnD"/>
</dbReference>
<evidence type="ECO:0000256" key="2">
    <source>
        <dbReference type="ARBA" id="ARBA00022729"/>
    </source>
</evidence>
<dbReference type="Proteomes" id="UP000008631">
    <property type="component" value="Chromosome"/>
</dbReference>
<keyword evidence="4" id="KW-1185">Reference proteome</keyword>
<comment type="similarity">
    <text evidence="1">Belongs to the phosphate/phosphite/phosphonate binding protein family.</text>
</comment>
<dbReference type="NCBIfam" id="TIGR01098">
    <property type="entry name" value="3A0109s03R"/>
    <property type="match status" value="1"/>
</dbReference>
<dbReference type="STRING" id="575540.Isop_0730"/>
<protein>
    <submittedName>
        <fullName evidence="3">Phosphonate ABC transporter, periplasmic phosphonate-binding protein</fullName>
    </submittedName>
</protein>
<dbReference type="HOGENOM" id="CLU_051472_1_0_0"/>
<dbReference type="GO" id="GO:0043190">
    <property type="term" value="C:ATP-binding cassette (ABC) transporter complex"/>
    <property type="evidence" value="ECO:0007669"/>
    <property type="project" value="InterPro"/>
</dbReference>
<gene>
    <name evidence="3" type="ordered locus">Isop_0730</name>
</gene>
<dbReference type="InParanoid" id="E8R1B5"/>
<dbReference type="GO" id="GO:0055085">
    <property type="term" value="P:transmembrane transport"/>
    <property type="evidence" value="ECO:0007669"/>
    <property type="project" value="InterPro"/>
</dbReference>
<dbReference type="SUPFAM" id="SSF53850">
    <property type="entry name" value="Periplasmic binding protein-like II"/>
    <property type="match status" value="1"/>
</dbReference>
<dbReference type="KEGG" id="ipa:Isop_0730"/>
<organism evidence="3 4">
    <name type="scientific">Isosphaera pallida (strain ATCC 43644 / DSM 9630 / IS1B)</name>
    <dbReference type="NCBI Taxonomy" id="575540"/>
    <lineage>
        <taxon>Bacteria</taxon>
        <taxon>Pseudomonadati</taxon>
        <taxon>Planctomycetota</taxon>
        <taxon>Planctomycetia</taxon>
        <taxon>Isosphaerales</taxon>
        <taxon>Isosphaeraceae</taxon>
        <taxon>Isosphaera</taxon>
    </lineage>
</organism>
<sequence length="350" mass="38658">MRVLLTATPIAVLVLVVGFLVQKRVSEVPNLEFNKLLTNTTSDLVVTMDSAYKDADGDLVADPPTDPAALIKPETIIFSDVPGDRDEENRVVWQPFLDHLSQQLGLKVEYATDLKTVADQIRALRDGRLHLTIINTGAVQTAVNSAGFVPRYVPANDEGKFTYEMELIVPKGSLIKTPRDLKGKFVIFTDTKSNSGFKTPLILLRRDFNLEPGIDYDYKLSGSHFNSINMVKNRKFAGTETTEFAAAVANDLLTRLVAEGNISPGDYVSIFKSEAFPPACLGRAYNLDPELAAKLDQAIESFDWTGTTVAKRYAAEGKTRFVPIDYKQSWALIRDVDAALLSLRGQQTPK</sequence>
<dbReference type="eggNOG" id="COG3221">
    <property type="taxonomic scope" value="Bacteria"/>
</dbReference>
<reference key="1">
    <citation type="submission" date="2010-11" db="EMBL/GenBank/DDBJ databases">
        <title>The complete sequence of chromosome of Isophaera pallida ATCC 43644.</title>
        <authorList>
            <consortium name="US DOE Joint Genome Institute (JGI-PGF)"/>
            <person name="Lucas S."/>
            <person name="Copeland A."/>
            <person name="Lapidus A."/>
            <person name="Bruce D."/>
            <person name="Goodwin L."/>
            <person name="Pitluck S."/>
            <person name="Kyrpides N."/>
            <person name="Mavromatis K."/>
            <person name="Pagani I."/>
            <person name="Ivanova N."/>
            <person name="Saunders E."/>
            <person name="Brettin T."/>
            <person name="Detter J.C."/>
            <person name="Han C."/>
            <person name="Tapia R."/>
            <person name="Land M."/>
            <person name="Hauser L."/>
            <person name="Markowitz V."/>
            <person name="Cheng J.-F."/>
            <person name="Hugenholtz P."/>
            <person name="Woyke T."/>
            <person name="Wu D."/>
            <person name="Eisen J.A."/>
        </authorList>
    </citation>
    <scope>NUCLEOTIDE SEQUENCE</scope>
    <source>
        <strain>ATCC 43644</strain>
    </source>
</reference>